<dbReference type="CDD" id="cd13639">
    <property type="entry name" value="PBP2_OpuAC_like"/>
    <property type="match status" value="1"/>
</dbReference>
<keyword evidence="6" id="KW-0732">Signal</keyword>
<dbReference type="Gene3D" id="3.40.190.100">
    <property type="entry name" value="Glycine betaine-binding periplasmic protein, domain 2"/>
    <property type="match status" value="1"/>
</dbReference>
<dbReference type="Gene3D" id="3.40.190.10">
    <property type="entry name" value="Periplasmic binding protein-like II"/>
    <property type="match status" value="1"/>
</dbReference>
<evidence type="ECO:0000256" key="2">
    <source>
        <dbReference type="ARBA" id="ARBA00022448"/>
    </source>
</evidence>
<dbReference type="PANTHER" id="PTHR47737:SF1">
    <property type="entry name" value="GLYCINE BETAINE_PROLINE BETAINE TRANSPORT SYSTEM PERMEASE PROTEIN PROW"/>
    <property type="match status" value="1"/>
</dbReference>
<comment type="subcellular location">
    <subcellularLocation>
        <location evidence="1">Cell membrane</location>
    </subcellularLocation>
</comment>
<dbReference type="EMBL" id="JACHHB010000002">
    <property type="protein sequence ID" value="MBB5172634.1"/>
    <property type="molecule type" value="Genomic_DNA"/>
</dbReference>
<dbReference type="SUPFAM" id="SSF53850">
    <property type="entry name" value="Periplasmic binding protein-like II"/>
    <property type="match status" value="1"/>
</dbReference>
<evidence type="ECO:0000259" key="7">
    <source>
        <dbReference type="Pfam" id="PF04069"/>
    </source>
</evidence>
<keyword evidence="3" id="KW-1003">Cell membrane</keyword>
<dbReference type="Pfam" id="PF04069">
    <property type="entry name" value="OpuAC"/>
    <property type="match status" value="1"/>
</dbReference>
<evidence type="ECO:0000256" key="4">
    <source>
        <dbReference type="ARBA" id="ARBA00023136"/>
    </source>
</evidence>
<dbReference type="InterPro" id="IPR007210">
    <property type="entry name" value="ABC_Gly_betaine_transp_sub-bd"/>
</dbReference>
<dbReference type="GO" id="GO:0031460">
    <property type="term" value="P:glycine betaine transport"/>
    <property type="evidence" value="ECO:0007669"/>
    <property type="project" value="TreeGrafter"/>
</dbReference>
<name>A0A840QMM6_9BACI</name>
<evidence type="ECO:0000256" key="3">
    <source>
        <dbReference type="ARBA" id="ARBA00022475"/>
    </source>
</evidence>
<feature type="compositionally biased region" description="Low complexity" evidence="5">
    <location>
        <begin position="30"/>
        <end position="39"/>
    </location>
</feature>
<keyword evidence="2" id="KW-0813">Transport</keyword>
<dbReference type="PANTHER" id="PTHR47737">
    <property type="entry name" value="GLYCINE BETAINE/PROLINE BETAINE TRANSPORT SYSTEM PERMEASE PROTEIN PROW"/>
    <property type="match status" value="1"/>
</dbReference>
<evidence type="ECO:0000256" key="6">
    <source>
        <dbReference type="SAM" id="SignalP"/>
    </source>
</evidence>
<protein>
    <submittedName>
        <fullName evidence="8">Glycine betaine/proline transport system substrate-binding protein</fullName>
    </submittedName>
</protein>
<evidence type="ECO:0000313" key="8">
    <source>
        <dbReference type="EMBL" id="MBB5172634.1"/>
    </source>
</evidence>
<sequence>MKKQFLLVATSLGILGTAACGASEDTSDVSENADSTDTSNDTEESTESDYNPEEETITFGLTTWTSTEAPTEIARLILEEAGYNVEFSTLDQPIIFEGLENEDVDFFMDAWLPYTEEELWNQYEDSLTKVTASYEEVPLGWVVPSYVDIDSVEDLHGEGEKFDNEIVSIDPGAGIVSITEAAVEDYDLADEYDISTSSEVAMIGELDNKINQEEPVIITGWRPHSMFANYDLKFLEEPNENFKPDNVYVISYDSIEEKHPRAYEILSDWSIEVGDLEEMMLTYEEDEIPFDELAEEWIEENRDQVDEMLAQ</sequence>
<dbReference type="PROSITE" id="PS51257">
    <property type="entry name" value="PROKAR_LIPOPROTEIN"/>
    <property type="match status" value="1"/>
</dbReference>
<dbReference type="AlphaFoldDB" id="A0A840QMM6"/>
<dbReference type="GO" id="GO:0015226">
    <property type="term" value="F:carnitine transmembrane transporter activity"/>
    <property type="evidence" value="ECO:0007669"/>
    <property type="project" value="TreeGrafter"/>
</dbReference>
<reference evidence="8 9" key="1">
    <citation type="submission" date="2020-08" db="EMBL/GenBank/DDBJ databases">
        <title>Genomic Encyclopedia of Type Strains, Phase IV (KMG-IV): sequencing the most valuable type-strain genomes for metagenomic binning, comparative biology and taxonomic classification.</title>
        <authorList>
            <person name="Goeker M."/>
        </authorList>
    </citation>
    <scope>NUCLEOTIDE SEQUENCE [LARGE SCALE GENOMIC DNA]</scope>
    <source>
        <strain evidence="8 9">DSM 24696</strain>
    </source>
</reference>
<feature type="domain" description="ABC-type glycine betaine transport system substrate-binding" evidence="7">
    <location>
        <begin position="56"/>
        <end position="300"/>
    </location>
</feature>
<feature type="compositionally biased region" description="Acidic residues" evidence="5">
    <location>
        <begin position="40"/>
        <end position="54"/>
    </location>
</feature>
<dbReference type="Proteomes" id="UP000551878">
    <property type="component" value="Unassembled WGS sequence"/>
</dbReference>
<keyword evidence="9" id="KW-1185">Reference proteome</keyword>
<proteinExistence type="predicted"/>
<accession>A0A840QMM6</accession>
<evidence type="ECO:0000256" key="5">
    <source>
        <dbReference type="SAM" id="MobiDB-lite"/>
    </source>
</evidence>
<dbReference type="GO" id="GO:0015871">
    <property type="term" value="P:choline transport"/>
    <property type="evidence" value="ECO:0007669"/>
    <property type="project" value="TreeGrafter"/>
</dbReference>
<evidence type="ECO:0000313" key="9">
    <source>
        <dbReference type="Proteomes" id="UP000551878"/>
    </source>
</evidence>
<dbReference type="GO" id="GO:0043190">
    <property type="term" value="C:ATP-binding cassette (ABC) transporter complex"/>
    <property type="evidence" value="ECO:0007669"/>
    <property type="project" value="InterPro"/>
</dbReference>
<evidence type="ECO:0000256" key="1">
    <source>
        <dbReference type="ARBA" id="ARBA00004236"/>
    </source>
</evidence>
<feature type="chain" id="PRO_5039117308" evidence="6">
    <location>
        <begin position="23"/>
        <end position="311"/>
    </location>
</feature>
<feature type="region of interest" description="Disordered" evidence="5">
    <location>
        <begin position="21"/>
        <end position="54"/>
    </location>
</feature>
<keyword evidence="4" id="KW-0472">Membrane</keyword>
<comment type="caution">
    <text evidence="8">The sequence shown here is derived from an EMBL/GenBank/DDBJ whole genome shotgun (WGS) entry which is preliminary data.</text>
</comment>
<dbReference type="GO" id="GO:0005275">
    <property type="term" value="F:amine transmembrane transporter activity"/>
    <property type="evidence" value="ECO:0007669"/>
    <property type="project" value="TreeGrafter"/>
</dbReference>
<feature type="signal peptide" evidence="6">
    <location>
        <begin position="1"/>
        <end position="22"/>
    </location>
</feature>
<gene>
    <name evidence="8" type="ORF">HNQ41_000778</name>
</gene>
<dbReference type="RefSeq" id="WP_184663074.1">
    <property type="nucleotide sequence ID" value="NZ_JACHHB010000002.1"/>
</dbReference>
<organism evidence="8 9">
    <name type="scientific">Texcoconibacillus texcoconensis</name>
    <dbReference type="NCBI Taxonomy" id="1095777"/>
    <lineage>
        <taxon>Bacteria</taxon>
        <taxon>Bacillati</taxon>
        <taxon>Bacillota</taxon>
        <taxon>Bacilli</taxon>
        <taxon>Bacillales</taxon>
        <taxon>Bacillaceae</taxon>
        <taxon>Texcoconibacillus</taxon>
    </lineage>
</organism>